<dbReference type="GeneID" id="301815585"/>
<name>M4Z2Y1_9BRAD</name>
<proteinExistence type="predicted"/>
<accession>M4Z2Y1</accession>
<dbReference type="KEGG" id="aol:S58_16500"/>
<dbReference type="HOGENOM" id="CLU_1871448_0_0_5"/>
<dbReference type="PATRIC" id="fig|1245469.3.peg.1685"/>
<dbReference type="eggNOG" id="ENOG502ZY5Y">
    <property type="taxonomic scope" value="Bacteria"/>
</dbReference>
<dbReference type="STRING" id="1245469.S58_16500"/>
<evidence type="ECO:0000313" key="1">
    <source>
        <dbReference type="EMBL" id="BAM87658.1"/>
    </source>
</evidence>
<keyword evidence="2" id="KW-1185">Reference proteome</keyword>
<evidence type="ECO:0000313" key="2">
    <source>
        <dbReference type="Proteomes" id="UP000011841"/>
    </source>
</evidence>
<gene>
    <name evidence="1" type="ORF">S58_16500</name>
</gene>
<sequence length="136" mass="14644">MTYPTTPGSKGGGASKDAGKKIAGRAKMLRASIENLMLSGYRMTADEIADRLRETPFAIHPRCTELVKSGVLVKTKDRRPNASGMAAHLLRHKDRETEVALPAVEPGLKPSKSATRGVSRIKRAPAVHADQNVLFG</sequence>
<dbReference type="AlphaFoldDB" id="M4Z2Y1"/>
<organism evidence="1 2">
    <name type="scientific">Bradyrhizobium oligotrophicum S58</name>
    <dbReference type="NCBI Taxonomy" id="1245469"/>
    <lineage>
        <taxon>Bacteria</taxon>
        <taxon>Pseudomonadati</taxon>
        <taxon>Pseudomonadota</taxon>
        <taxon>Alphaproteobacteria</taxon>
        <taxon>Hyphomicrobiales</taxon>
        <taxon>Nitrobacteraceae</taxon>
        <taxon>Bradyrhizobium</taxon>
    </lineage>
</organism>
<dbReference type="Proteomes" id="UP000011841">
    <property type="component" value="Chromosome"/>
</dbReference>
<protein>
    <submittedName>
        <fullName evidence="1">Uncharacterized protein</fullName>
    </submittedName>
</protein>
<dbReference type="OrthoDB" id="8238936at2"/>
<dbReference type="RefSeq" id="WP_015664787.1">
    <property type="nucleotide sequence ID" value="NC_020453.1"/>
</dbReference>
<dbReference type="EMBL" id="AP012603">
    <property type="protein sequence ID" value="BAM87658.1"/>
    <property type="molecule type" value="Genomic_DNA"/>
</dbReference>
<reference evidence="1 2" key="1">
    <citation type="journal article" date="2013" name="Appl. Environ. Microbiol.">
        <title>Genome analysis suggests that the soil oligotrophic bacterium Agromonas oligotrophica (Bradyrhizobium oligotrophicum) is a nitrogen-fixing symbiont of Aeschynomene indica.</title>
        <authorList>
            <person name="Okubo T."/>
            <person name="Fukushima S."/>
            <person name="Itakura M."/>
            <person name="Oshima K."/>
            <person name="Longtonglang A."/>
            <person name="Teaumroong N."/>
            <person name="Mitsui H."/>
            <person name="Hattori M."/>
            <person name="Hattori R."/>
            <person name="Hattori T."/>
            <person name="Minamisawa K."/>
        </authorList>
    </citation>
    <scope>NUCLEOTIDE SEQUENCE [LARGE SCALE GENOMIC DNA]</scope>
    <source>
        <strain evidence="1 2">S58</strain>
    </source>
</reference>